<keyword evidence="2" id="KW-1185">Reference proteome</keyword>
<protein>
    <submittedName>
        <fullName evidence="1">Histone-lysine n-methyltransferase</fullName>
    </submittedName>
</protein>
<dbReference type="GO" id="GO:0003676">
    <property type="term" value="F:nucleic acid binding"/>
    <property type="evidence" value="ECO:0007669"/>
    <property type="project" value="InterPro"/>
</dbReference>
<dbReference type="InterPro" id="IPR036397">
    <property type="entry name" value="RNaseH_sf"/>
</dbReference>
<evidence type="ECO:0000313" key="1">
    <source>
        <dbReference type="EMBL" id="GFR79718.1"/>
    </source>
</evidence>
<comment type="caution">
    <text evidence="1">The sequence shown here is derived from an EMBL/GenBank/DDBJ whole genome shotgun (WGS) entry which is preliminary data.</text>
</comment>
<dbReference type="AlphaFoldDB" id="A0AAV4G1Y6"/>
<dbReference type="EMBL" id="BMAT01004760">
    <property type="protein sequence ID" value="GFR79718.1"/>
    <property type="molecule type" value="Genomic_DNA"/>
</dbReference>
<evidence type="ECO:0000313" key="2">
    <source>
        <dbReference type="Proteomes" id="UP000762676"/>
    </source>
</evidence>
<dbReference type="Gene3D" id="3.30.420.10">
    <property type="entry name" value="Ribonuclease H-like superfamily/Ribonuclease H"/>
    <property type="match status" value="1"/>
</dbReference>
<proteinExistence type="predicted"/>
<gene>
    <name evidence="1" type="ORF">ElyMa_002294900</name>
</gene>
<reference evidence="1 2" key="1">
    <citation type="journal article" date="2021" name="Elife">
        <title>Chloroplast acquisition without the gene transfer in kleptoplastic sea slugs, Plakobranchus ocellatus.</title>
        <authorList>
            <person name="Maeda T."/>
            <person name="Takahashi S."/>
            <person name="Yoshida T."/>
            <person name="Shimamura S."/>
            <person name="Takaki Y."/>
            <person name="Nagai Y."/>
            <person name="Toyoda A."/>
            <person name="Suzuki Y."/>
            <person name="Arimoto A."/>
            <person name="Ishii H."/>
            <person name="Satoh N."/>
            <person name="Nishiyama T."/>
            <person name="Hasebe M."/>
            <person name="Maruyama T."/>
            <person name="Minagawa J."/>
            <person name="Obokata J."/>
            <person name="Shigenobu S."/>
        </authorList>
    </citation>
    <scope>NUCLEOTIDE SEQUENCE [LARGE SCALE GENOMIC DNA]</scope>
</reference>
<sequence length="97" mass="11059">MQLFTRQTLLKTALKSATGIHWRVHCNPDLASSDFLMLGILKRHFAGEGFGDDEELIDAVQGWMKNLNRIFCSADIFSLPRRWKNASILTENTFKSS</sequence>
<name>A0AAV4G1Y6_9GAST</name>
<dbReference type="Proteomes" id="UP000762676">
    <property type="component" value="Unassembled WGS sequence"/>
</dbReference>
<organism evidence="1 2">
    <name type="scientific">Elysia marginata</name>
    <dbReference type="NCBI Taxonomy" id="1093978"/>
    <lineage>
        <taxon>Eukaryota</taxon>
        <taxon>Metazoa</taxon>
        <taxon>Spiralia</taxon>
        <taxon>Lophotrochozoa</taxon>
        <taxon>Mollusca</taxon>
        <taxon>Gastropoda</taxon>
        <taxon>Heterobranchia</taxon>
        <taxon>Euthyneura</taxon>
        <taxon>Panpulmonata</taxon>
        <taxon>Sacoglossa</taxon>
        <taxon>Placobranchoidea</taxon>
        <taxon>Plakobranchidae</taxon>
        <taxon>Elysia</taxon>
    </lineage>
</organism>
<accession>A0AAV4G1Y6</accession>